<dbReference type="Proteomes" id="UP001168620">
    <property type="component" value="Unassembled WGS sequence"/>
</dbReference>
<gene>
    <name evidence="2" type="ORF">QWY28_17590</name>
</gene>
<protein>
    <submittedName>
        <fullName evidence="2">ASCH domain-containing protein</fullName>
    </submittedName>
</protein>
<dbReference type="PANTHER" id="PTHR39203:SF1">
    <property type="entry name" value="CYTOPLASMIC PROTEIN"/>
    <property type="match status" value="1"/>
</dbReference>
<dbReference type="SMART" id="SM01022">
    <property type="entry name" value="ASCH"/>
    <property type="match status" value="1"/>
</dbReference>
<dbReference type="SUPFAM" id="SSF88697">
    <property type="entry name" value="PUA domain-like"/>
    <property type="match status" value="1"/>
</dbReference>
<dbReference type="Gene3D" id="3.10.400.10">
    <property type="entry name" value="Sulfate adenylyltransferase"/>
    <property type="match status" value="1"/>
</dbReference>
<comment type="caution">
    <text evidence="2">The sequence shown here is derived from an EMBL/GenBank/DDBJ whole genome shotgun (WGS) entry which is preliminary data.</text>
</comment>
<sequence>MSDEAAVAGGSPEVETFWVLARRQAKLERLPAYFGPSGLVSLPPPAWSFGATPEQADELAELVAAGRKTATASAAEDYALEGEPLPEVGTLGIVLDGGGHPRALVSTTEVRVVPFSEVDEDHAHAEGEGDGSLGSWRARHEAFFRDVDPHARGFRPDMPVVLERFRVLHPKPPR</sequence>
<dbReference type="InterPro" id="IPR009326">
    <property type="entry name" value="DUF984"/>
</dbReference>
<feature type="domain" description="ASCH" evidence="1">
    <location>
        <begin position="47"/>
        <end position="169"/>
    </location>
</feature>
<proteinExistence type="predicted"/>
<organism evidence="2 3">
    <name type="scientific">Nocardioides oceani</name>
    <dbReference type="NCBI Taxonomy" id="3058369"/>
    <lineage>
        <taxon>Bacteria</taxon>
        <taxon>Bacillati</taxon>
        <taxon>Actinomycetota</taxon>
        <taxon>Actinomycetes</taxon>
        <taxon>Propionibacteriales</taxon>
        <taxon>Nocardioidaceae</taxon>
        <taxon>Nocardioides</taxon>
    </lineage>
</organism>
<evidence type="ECO:0000313" key="2">
    <source>
        <dbReference type="EMBL" id="MDN4174779.1"/>
    </source>
</evidence>
<reference evidence="2" key="1">
    <citation type="submission" date="2023-06" db="EMBL/GenBank/DDBJ databases">
        <title>Draft genome sequence of Nocardioides sp. SOB77.</title>
        <authorList>
            <person name="Zhang G."/>
        </authorList>
    </citation>
    <scope>NUCLEOTIDE SEQUENCE</scope>
    <source>
        <strain evidence="2">SOB77</strain>
    </source>
</reference>
<evidence type="ECO:0000259" key="1">
    <source>
        <dbReference type="SMART" id="SM01022"/>
    </source>
</evidence>
<dbReference type="PANTHER" id="PTHR39203">
    <property type="entry name" value="CYTOPLASMIC PROTEIN-RELATED"/>
    <property type="match status" value="1"/>
</dbReference>
<dbReference type="EMBL" id="JAUHJQ010000008">
    <property type="protein sequence ID" value="MDN4174779.1"/>
    <property type="molecule type" value="Genomic_DNA"/>
</dbReference>
<dbReference type="RefSeq" id="WP_300953872.1">
    <property type="nucleotide sequence ID" value="NZ_JAUHJQ010000008.1"/>
</dbReference>
<name>A0ABT8FJJ1_9ACTN</name>
<dbReference type="CDD" id="cd06553">
    <property type="entry name" value="ASCH_Ef3133_like"/>
    <property type="match status" value="1"/>
</dbReference>
<dbReference type="InterPro" id="IPR015947">
    <property type="entry name" value="PUA-like_sf"/>
</dbReference>
<dbReference type="Pfam" id="PF04266">
    <property type="entry name" value="ASCH"/>
    <property type="match status" value="1"/>
</dbReference>
<keyword evidence="3" id="KW-1185">Reference proteome</keyword>
<accession>A0ABT8FJJ1</accession>
<evidence type="ECO:0000313" key="3">
    <source>
        <dbReference type="Proteomes" id="UP001168620"/>
    </source>
</evidence>
<dbReference type="InterPro" id="IPR007374">
    <property type="entry name" value="ASCH_domain"/>
</dbReference>